<sequence>MKKLHLIKETISKLGNLEHIKAGERQHPTVTNTNTSYTPATTNTLYVSCPVTSGRPVEGRKTKG</sequence>
<dbReference type="Proteomes" id="UP000619238">
    <property type="component" value="Unassembled WGS sequence"/>
</dbReference>
<evidence type="ECO:0000313" key="2">
    <source>
        <dbReference type="Proteomes" id="UP000619238"/>
    </source>
</evidence>
<keyword evidence="2" id="KW-1185">Reference proteome</keyword>
<reference evidence="1 2" key="1">
    <citation type="submission" date="2020-07" db="EMBL/GenBank/DDBJ databases">
        <title>Description of Kordia aestuariivivens sp. nov., isolated from a tidal flat.</title>
        <authorList>
            <person name="Park S."/>
            <person name="Yoon J.-H."/>
        </authorList>
    </citation>
    <scope>NUCLEOTIDE SEQUENCE [LARGE SCALE GENOMIC DNA]</scope>
    <source>
        <strain evidence="1 2">YSTF-M3</strain>
    </source>
</reference>
<organism evidence="1 2">
    <name type="scientific">Kordia aestuariivivens</name>
    <dbReference type="NCBI Taxonomy" id="2759037"/>
    <lineage>
        <taxon>Bacteria</taxon>
        <taxon>Pseudomonadati</taxon>
        <taxon>Bacteroidota</taxon>
        <taxon>Flavobacteriia</taxon>
        <taxon>Flavobacteriales</taxon>
        <taxon>Flavobacteriaceae</taxon>
        <taxon>Kordia</taxon>
    </lineage>
</organism>
<dbReference type="EMBL" id="JACGWS010000008">
    <property type="protein sequence ID" value="MBC8755659.1"/>
    <property type="molecule type" value="Genomic_DNA"/>
</dbReference>
<evidence type="ECO:0000313" key="1">
    <source>
        <dbReference type="EMBL" id="MBC8755659.1"/>
    </source>
</evidence>
<dbReference type="RefSeq" id="WP_187562709.1">
    <property type="nucleotide sequence ID" value="NZ_JACGWS010000008.1"/>
</dbReference>
<accession>A0ABR7QBF5</accession>
<proteinExistence type="predicted"/>
<protein>
    <submittedName>
        <fullName evidence="1">Uncharacterized protein</fullName>
    </submittedName>
</protein>
<comment type="caution">
    <text evidence="1">The sequence shown here is derived from an EMBL/GenBank/DDBJ whole genome shotgun (WGS) entry which is preliminary data.</text>
</comment>
<name>A0ABR7QBF5_9FLAO</name>
<gene>
    <name evidence="1" type="ORF">H2O64_13355</name>
</gene>